<reference evidence="2" key="1">
    <citation type="submission" date="2023-07" db="EMBL/GenBank/DDBJ databases">
        <title>draft genome sequence of fig (Ficus carica).</title>
        <authorList>
            <person name="Takahashi T."/>
            <person name="Nishimura K."/>
        </authorList>
    </citation>
    <scope>NUCLEOTIDE SEQUENCE</scope>
</reference>
<evidence type="ECO:0000313" key="3">
    <source>
        <dbReference type="Proteomes" id="UP001187192"/>
    </source>
</evidence>
<organism evidence="2 3">
    <name type="scientific">Ficus carica</name>
    <name type="common">Common fig</name>
    <dbReference type="NCBI Taxonomy" id="3494"/>
    <lineage>
        <taxon>Eukaryota</taxon>
        <taxon>Viridiplantae</taxon>
        <taxon>Streptophyta</taxon>
        <taxon>Embryophyta</taxon>
        <taxon>Tracheophyta</taxon>
        <taxon>Spermatophyta</taxon>
        <taxon>Magnoliopsida</taxon>
        <taxon>eudicotyledons</taxon>
        <taxon>Gunneridae</taxon>
        <taxon>Pentapetalae</taxon>
        <taxon>rosids</taxon>
        <taxon>fabids</taxon>
        <taxon>Rosales</taxon>
        <taxon>Moraceae</taxon>
        <taxon>Ficeae</taxon>
        <taxon>Ficus</taxon>
    </lineage>
</organism>
<dbReference type="Proteomes" id="UP001187192">
    <property type="component" value="Unassembled WGS sequence"/>
</dbReference>
<protein>
    <submittedName>
        <fullName evidence="2">Uncharacterized protein</fullName>
    </submittedName>
</protein>
<dbReference type="PANTHER" id="PTHR33676:SF15">
    <property type="entry name" value="OS02G0674233 PROTEIN"/>
    <property type="match status" value="1"/>
</dbReference>
<dbReference type="AlphaFoldDB" id="A0AA88D3C9"/>
<feature type="compositionally biased region" description="Basic and acidic residues" evidence="1">
    <location>
        <begin position="79"/>
        <end position="88"/>
    </location>
</feature>
<dbReference type="GO" id="GO:0042752">
    <property type="term" value="P:regulation of circadian rhythm"/>
    <property type="evidence" value="ECO:0007669"/>
    <property type="project" value="InterPro"/>
</dbReference>
<proteinExistence type="predicted"/>
<sequence length="133" mass="15465">MDGKTTSSESWTDEKHLRYLSSIEASFVRSMLENNGRRHPLRLDRYLPDTSDSTLDSKPPRKTRRLKHDINSEYMSPKGRMEGRLAEKRSRRIRTSQPLNSSQDQVVPQLEIRTVCDMDEKDQQNVPSAPVKH</sequence>
<accession>A0AA88D3C9</accession>
<dbReference type="InterPro" id="IPR044678">
    <property type="entry name" value="COR27/28"/>
</dbReference>
<evidence type="ECO:0000313" key="2">
    <source>
        <dbReference type="EMBL" id="GMN44633.1"/>
    </source>
</evidence>
<dbReference type="PANTHER" id="PTHR33676">
    <property type="entry name" value="COLD REGULATED PROTEIN 27"/>
    <property type="match status" value="1"/>
</dbReference>
<name>A0AA88D3C9_FICCA</name>
<dbReference type="EMBL" id="BTGU01000018">
    <property type="protein sequence ID" value="GMN44633.1"/>
    <property type="molecule type" value="Genomic_DNA"/>
</dbReference>
<comment type="caution">
    <text evidence="2">The sequence shown here is derived from an EMBL/GenBank/DDBJ whole genome shotgun (WGS) entry which is preliminary data.</text>
</comment>
<feature type="region of interest" description="Disordered" evidence="1">
    <location>
        <begin position="35"/>
        <end position="108"/>
    </location>
</feature>
<gene>
    <name evidence="2" type="ORF">TIFTF001_013834</name>
</gene>
<dbReference type="GO" id="GO:0009409">
    <property type="term" value="P:response to cold"/>
    <property type="evidence" value="ECO:0007669"/>
    <property type="project" value="InterPro"/>
</dbReference>
<feature type="compositionally biased region" description="Polar residues" evidence="1">
    <location>
        <begin position="95"/>
        <end position="106"/>
    </location>
</feature>
<keyword evidence="3" id="KW-1185">Reference proteome</keyword>
<dbReference type="Gramene" id="FCD_00004514-RA">
    <property type="protein sequence ID" value="FCD_00004514-RA:cds"/>
    <property type="gene ID" value="FCD_00004514"/>
</dbReference>
<evidence type="ECO:0000256" key="1">
    <source>
        <dbReference type="SAM" id="MobiDB-lite"/>
    </source>
</evidence>